<organism evidence="2 3">
    <name type="scientific">Triticum urartu</name>
    <name type="common">Red wild einkorn</name>
    <name type="synonym">Crithodium urartu</name>
    <dbReference type="NCBI Taxonomy" id="4572"/>
    <lineage>
        <taxon>Eukaryota</taxon>
        <taxon>Viridiplantae</taxon>
        <taxon>Streptophyta</taxon>
        <taxon>Embryophyta</taxon>
        <taxon>Tracheophyta</taxon>
        <taxon>Spermatophyta</taxon>
        <taxon>Magnoliopsida</taxon>
        <taxon>Liliopsida</taxon>
        <taxon>Poales</taxon>
        <taxon>Poaceae</taxon>
        <taxon>BOP clade</taxon>
        <taxon>Pooideae</taxon>
        <taxon>Triticodae</taxon>
        <taxon>Triticeae</taxon>
        <taxon>Triticinae</taxon>
        <taxon>Triticum</taxon>
    </lineage>
</organism>
<proteinExistence type="predicted"/>
<reference evidence="3" key="1">
    <citation type="journal article" date="2013" name="Nature">
        <title>Draft genome of the wheat A-genome progenitor Triticum urartu.</title>
        <authorList>
            <person name="Ling H.Q."/>
            <person name="Zhao S."/>
            <person name="Liu D."/>
            <person name="Wang J."/>
            <person name="Sun H."/>
            <person name="Zhang C."/>
            <person name="Fan H."/>
            <person name="Li D."/>
            <person name="Dong L."/>
            <person name="Tao Y."/>
            <person name="Gao C."/>
            <person name="Wu H."/>
            <person name="Li Y."/>
            <person name="Cui Y."/>
            <person name="Guo X."/>
            <person name="Zheng S."/>
            <person name="Wang B."/>
            <person name="Yu K."/>
            <person name="Liang Q."/>
            <person name="Yang W."/>
            <person name="Lou X."/>
            <person name="Chen J."/>
            <person name="Feng M."/>
            <person name="Jian J."/>
            <person name="Zhang X."/>
            <person name="Luo G."/>
            <person name="Jiang Y."/>
            <person name="Liu J."/>
            <person name="Wang Z."/>
            <person name="Sha Y."/>
            <person name="Zhang B."/>
            <person name="Wu H."/>
            <person name="Tang D."/>
            <person name="Shen Q."/>
            <person name="Xue P."/>
            <person name="Zou S."/>
            <person name="Wang X."/>
            <person name="Liu X."/>
            <person name="Wang F."/>
            <person name="Yang Y."/>
            <person name="An X."/>
            <person name="Dong Z."/>
            <person name="Zhang K."/>
            <person name="Zhang X."/>
            <person name="Luo M.C."/>
            <person name="Dvorak J."/>
            <person name="Tong Y."/>
            <person name="Wang J."/>
            <person name="Yang H."/>
            <person name="Li Z."/>
            <person name="Wang D."/>
            <person name="Zhang A."/>
            <person name="Wang J."/>
        </authorList>
    </citation>
    <scope>NUCLEOTIDE SEQUENCE</scope>
    <source>
        <strain evidence="3">cv. G1812</strain>
    </source>
</reference>
<dbReference type="Proteomes" id="UP000015106">
    <property type="component" value="Chromosome 5"/>
</dbReference>
<keyword evidence="3" id="KW-1185">Reference proteome</keyword>
<dbReference type="AlphaFoldDB" id="A0A8R7UF72"/>
<evidence type="ECO:0000313" key="3">
    <source>
        <dbReference type="Proteomes" id="UP000015106"/>
    </source>
</evidence>
<sequence length="122" mass="13465">VFPLFDLSLSIPLDPEPDHARPWLRRPRSCGHGPPSTAPPSPGGSLSTATSSSRIRSSQASPHHRDRLLQPSTIVIHYVDSPPSLQHRLHRDLPEFPYTETDAAATQYDYGVDDPSLLPEQP</sequence>
<evidence type="ECO:0000256" key="1">
    <source>
        <dbReference type="SAM" id="MobiDB-lite"/>
    </source>
</evidence>
<reference evidence="2" key="3">
    <citation type="submission" date="2022-06" db="UniProtKB">
        <authorList>
            <consortium name="EnsemblPlants"/>
        </authorList>
    </citation>
    <scope>IDENTIFICATION</scope>
</reference>
<dbReference type="Gramene" id="TuG1812G0500001729.01.T01">
    <property type="protein sequence ID" value="TuG1812G0500001729.01.T01"/>
    <property type="gene ID" value="TuG1812G0500001729.01"/>
</dbReference>
<evidence type="ECO:0000313" key="2">
    <source>
        <dbReference type="EnsemblPlants" id="TuG1812G0500001729.01.T01"/>
    </source>
</evidence>
<feature type="region of interest" description="Disordered" evidence="1">
    <location>
        <begin position="97"/>
        <end position="122"/>
    </location>
</feature>
<feature type="region of interest" description="Disordered" evidence="1">
    <location>
        <begin position="12"/>
        <end position="69"/>
    </location>
</feature>
<dbReference type="EnsemblPlants" id="TuG1812G0500001729.01.T01">
    <property type="protein sequence ID" value="TuG1812G0500001729.01.T01"/>
    <property type="gene ID" value="TuG1812G0500001729.01"/>
</dbReference>
<name>A0A8R7UF72_TRIUA</name>
<reference evidence="2" key="2">
    <citation type="submission" date="2018-03" db="EMBL/GenBank/DDBJ databases">
        <title>The Triticum urartu genome reveals the dynamic nature of wheat genome evolution.</title>
        <authorList>
            <person name="Ling H."/>
            <person name="Ma B."/>
            <person name="Shi X."/>
            <person name="Liu H."/>
            <person name="Dong L."/>
            <person name="Sun H."/>
            <person name="Cao Y."/>
            <person name="Gao Q."/>
            <person name="Zheng S."/>
            <person name="Li Y."/>
            <person name="Yu Y."/>
            <person name="Du H."/>
            <person name="Qi M."/>
            <person name="Li Y."/>
            <person name="Yu H."/>
            <person name="Cui Y."/>
            <person name="Wang N."/>
            <person name="Chen C."/>
            <person name="Wu H."/>
            <person name="Zhao Y."/>
            <person name="Zhang J."/>
            <person name="Li Y."/>
            <person name="Zhou W."/>
            <person name="Zhang B."/>
            <person name="Hu W."/>
            <person name="Eijk M."/>
            <person name="Tang J."/>
            <person name="Witsenboer H."/>
            <person name="Zhao S."/>
            <person name="Li Z."/>
            <person name="Zhang A."/>
            <person name="Wang D."/>
            <person name="Liang C."/>
        </authorList>
    </citation>
    <scope>NUCLEOTIDE SEQUENCE [LARGE SCALE GENOMIC DNA]</scope>
    <source>
        <strain evidence="2">cv. G1812</strain>
    </source>
</reference>
<protein>
    <submittedName>
        <fullName evidence="2">Uncharacterized protein</fullName>
    </submittedName>
</protein>
<feature type="compositionally biased region" description="Low complexity" evidence="1">
    <location>
        <begin position="43"/>
        <end position="61"/>
    </location>
</feature>
<accession>A0A8R7UF72</accession>